<feature type="transmembrane region" description="Helical" evidence="1">
    <location>
        <begin position="40"/>
        <end position="63"/>
    </location>
</feature>
<keyword evidence="1" id="KW-0472">Membrane</keyword>
<feature type="transmembrane region" description="Helical" evidence="1">
    <location>
        <begin position="95"/>
        <end position="113"/>
    </location>
</feature>
<feature type="transmembrane region" description="Helical" evidence="1">
    <location>
        <begin position="6"/>
        <end position="28"/>
    </location>
</feature>
<dbReference type="Proteomes" id="UP000184245">
    <property type="component" value="Unassembled WGS sequence"/>
</dbReference>
<keyword evidence="4" id="KW-1185">Reference proteome</keyword>
<sequence length="184" mass="21203">MIIFYVLMVFPITAVVSFLIYLPAYIYNKTKYGKRSVVRHLSIYCFIGVILSILYVTVFMGGITFHPGYHFLNLVPFVWVKETYLMGFAKMIEQLFMNAVMLVPMGFILPVVFPSVRKWWKTALCVMVFILGIETLQYFIGRSADVDDLIMNTFGGCVGYALFFLLNKLLGERKWWKGALNVQA</sequence>
<accession>A0A1M4X0R3</accession>
<dbReference type="InterPro" id="IPR053150">
    <property type="entry name" value="Teicoplanin_resist-assoc"/>
</dbReference>
<dbReference type="InterPro" id="IPR006976">
    <property type="entry name" value="VanZ-like"/>
</dbReference>
<feature type="domain" description="VanZ-like" evidence="2">
    <location>
        <begin position="46"/>
        <end position="166"/>
    </location>
</feature>
<evidence type="ECO:0000313" key="4">
    <source>
        <dbReference type="Proteomes" id="UP000184245"/>
    </source>
</evidence>
<keyword evidence="1" id="KW-1133">Transmembrane helix</keyword>
<dbReference type="STRING" id="1122155.SAMN02745158_01827"/>
<protein>
    <submittedName>
        <fullName evidence="3">Glycopeptide antibiotics resistance protein</fullName>
    </submittedName>
</protein>
<proteinExistence type="predicted"/>
<dbReference type="Pfam" id="PF04892">
    <property type="entry name" value="VanZ"/>
    <property type="match status" value="1"/>
</dbReference>
<evidence type="ECO:0000313" key="3">
    <source>
        <dbReference type="EMBL" id="SHE86903.1"/>
    </source>
</evidence>
<dbReference type="PANTHER" id="PTHR36834">
    <property type="entry name" value="MEMBRANE PROTEIN-RELATED"/>
    <property type="match status" value="1"/>
</dbReference>
<organism evidence="3 4">
    <name type="scientific">Lactonifactor longoviformis DSM 17459</name>
    <dbReference type="NCBI Taxonomy" id="1122155"/>
    <lineage>
        <taxon>Bacteria</taxon>
        <taxon>Bacillati</taxon>
        <taxon>Bacillota</taxon>
        <taxon>Clostridia</taxon>
        <taxon>Eubacteriales</taxon>
        <taxon>Clostridiaceae</taxon>
        <taxon>Lactonifactor</taxon>
    </lineage>
</organism>
<feature type="transmembrane region" description="Helical" evidence="1">
    <location>
        <begin position="119"/>
        <end position="140"/>
    </location>
</feature>
<evidence type="ECO:0000256" key="1">
    <source>
        <dbReference type="SAM" id="Phobius"/>
    </source>
</evidence>
<feature type="transmembrane region" description="Helical" evidence="1">
    <location>
        <begin position="149"/>
        <end position="166"/>
    </location>
</feature>
<evidence type="ECO:0000259" key="2">
    <source>
        <dbReference type="Pfam" id="PF04892"/>
    </source>
</evidence>
<reference evidence="3 4" key="1">
    <citation type="submission" date="2016-11" db="EMBL/GenBank/DDBJ databases">
        <authorList>
            <person name="Jaros S."/>
            <person name="Januszkiewicz K."/>
            <person name="Wedrychowicz H."/>
        </authorList>
    </citation>
    <scope>NUCLEOTIDE SEQUENCE [LARGE SCALE GENOMIC DNA]</scope>
    <source>
        <strain evidence="3 4">DSM 17459</strain>
    </source>
</reference>
<keyword evidence="1" id="KW-0812">Transmembrane</keyword>
<dbReference type="PANTHER" id="PTHR36834:SF1">
    <property type="entry name" value="INTEGRAL MEMBRANE PROTEIN"/>
    <property type="match status" value="1"/>
</dbReference>
<name>A0A1M4X0R3_9CLOT</name>
<dbReference type="OrthoDB" id="4822551at2"/>
<dbReference type="EMBL" id="FQVI01000007">
    <property type="protein sequence ID" value="SHE86903.1"/>
    <property type="molecule type" value="Genomic_DNA"/>
</dbReference>
<gene>
    <name evidence="3" type="ORF">SAMN02745158_01827</name>
</gene>
<dbReference type="AlphaFoldDB" id="A0A1M4X0R3"/>